<keyword evidence="4" id="KW-1185">Reference proteome</keyword>
<feature type="region of interest" description="Disordered" evidence="1">
    <location>
        <begin position="122"/>
        <end position="146"/>
    </location>
</feature>
<evidence type="ECO:0000256" key="1">
    <source>
        <dbReference type="SAM" id="MobiDB-lite"/>
    </source>
</evidence>
<evidence type="ECO:0000256" key="2">
    <source>
        <dbReference type="SAM" id="Phobius"/>
    </source>
</evidence>
<dbReference type="Proteomes" id="UP000295611">
    <property type="component" value="Unassembled WGS sequence"/>
</dbReference>
<protein>
    <recommendedName>
        <fullName evidence="5">DUF2946 family protein</fullName>
    </recommendedName>
</protein>
<accession>A0A4R7B7K5</accession>
<gene>
    <name evidence="3" type="ORF">DFP86_104191</name>
</gene>
<sequence>MIDLSSNQIYPLWVFDELATVRQYGAIAMSFHAENMHRLLSIAFFLFAFAVLPLQVWASGPMPSGIDSANQMPASMMAAHCAQAPNNHRLNDTAVNHHHDFCCQASLVGLFGTALGPVPIMSPQDSRHEARYTSFEPDALSPPPRA</sequence>
<feature type="transmembrane region" description="Helical" evidence="2">
    <location>
        <begin position="39"/>
        <end position="58"/>
    </location>
</feature>
<name>A0A4R7B7K5_9NEIS</name>
<dbReference type="EMBL" id="SNZP01000004">
    <property type="protein sequence ID" value="TDR80691.1"/>
    <property type="molecule type" value="Genomic_DNA"/>
</dbReference>
<organism evidence="3 4">
    <name type="scientific">Paludibacterium purpuratum</name>
    <dbReference type="NCBI Taxonomy" id="1144873"/>
    <lineage>
        <taxon>Bacteria</taxon>
        <taxon>Pseudomonadati</taxon>
        <taxon>Pseudomonadota</taxon>
        <taxon>Betaproteobacteria</taxon>
        <taxon>Neisseriales</taxon>
        <taxon>Chromobacteriaceae</taxon>
        <taxon>Paludibacterium</taxon>
    </lineage>
</organism>
<proteinExistence type="predicted"/>
<evidence type="ECO:0000313" key="4">
    <source>
        <dbReference type="Proteomes" id="UP000295611"/>
    </source>
</evidence>
<dbReference type="RefSeq" id="WP_133679291.1">
    <property type="nucleotide sequence ID" value="NZ_SNZP01000004.1"/>
</dbReference>
<dbReference type="AlphaFoldDB" id="A0A4R7B7K5"/>
<evidence type="ECO:0000313" key="3">
    <source>
        <dbReference type="EMBL" id="TDR80691.1"/>
    </source>
</evidence>
<reference evidence="3 4" key="1">
    <citation type="submission" date="2019-03" db="EMBL/GenBank/DDBJ databases">
        <title>Genomic Encyclopedia of Type Strains, Phase III (KMG-III): the genomes of soil and plant-associated and newly described type strains.</title>
        <authorList>
            <person name="Whitman W."/>
        </authorList>
    </citation>
    <scope>NUCLEOTIDE SEQUENCE [LARGE SCALE GENOMIC DNA]</scope>
    <source>
        <strain evidence="3 4">CECT 8976</strain>
    </source>
</reference>
<evidence type="ECO:0008006" key="5">
    <source>
        <dbReference type="Google" id="ProtNLM"/>
    </source>
</evidence>
<keyword evidence="2" id="KW-0472">Membrane</keyword>
<comment type="caution">
    <text evidence="3">The sequence shown here is derived from an EMBL/GenBank/DDBJ whole genome shotgun (WGS) entry which is preliminary data.</text>
</comment>
<keyword evidence="2" id="KW-1133">Transmembrane helix</keyword>
<keyword evidence="2" id="KW-0812">Transmembrane</keyword>